<evidence type="ECO:0000313" key="12">
    <source>
        <dbReference type="EMBL" id="SHL28012.1"/>
    </source>
</evidence>
<dbReference type="NCBIfam" id="TIGR00357">
    <property type="entry name" value="peptide-methionine (R)-S-oxide reductase MsrB"/>
    <property type="match status" value="1"/>
</dbReference>
<dbReference type="EMBL" id="BJXU01000091">
    <property type="protein sequence ID" value="GEN24425.1"/>
    <property type="molecule type" value="Genomic_DNA"/>
</dbReference>
<dbReference type="AlphaFoldDB" id="A0A1M6ZC07"/>
<dbReference type="Proteomes" id="UP000184123">
    <property type="component" value="Unassembled WGS sequence"/>
</dbReference>
<dbReference type="EMBL" id="FRCA01000001">
    <property type="protein sequence ID" value="SHL28012.1"/>
    <property type="molecule type" value="Genomic_DNA"/>
</dbReference>
<evidence type="ECO:0000256" key="8">
    <source>
        <dbReference type="ARBA" id="ARBA00075819"/>
    </source>
</evidence>
<feature type="binding site" evidence="9">
    <location>
        <position position="100"/>
    </location>
    <ligand>
        <name>Zn(2+)</name>
        <dbReference type="ChEBI" id="CHEBI:29105"/>
    </ligand>
</feature>
<evidence type="ECO:0000256" key="2">
    <source>
        <dbReference type="ARBA" id="ARBA00012499"/>
    </source>
</evidence>
<evidence type="ECO:0000256" key="5">
    <source>
        <dbReference type="ARBA" id="ARBA00022833"/>
    </source>
</evidence>
<dbReference type="Gene3D" id="2.170.150.20">
    <property type="entry name" value="Peptide methionine sulfoxide reductase"/>
    <property type="match status" value="1"/>
</dbReference>
<proteinExistence type="inferred from homology"/>
<keyword evidence="5 9" id="KW-0862">Zinc</keyword>
<dbReference type="GO" id="GO:0008270">
    <property type="term" value="F:zinc ion binding"/>
    <property type="evidence" value="ECO:0007669"/>
    <property type="project" value="UniProtKB-UniRule"/>
</dbReference>
<feature type="domain" description="MsrB" evidence="10">
    <location>
        <begin position="9"/>
        <end position="131"/>
    </location>
</feature>
<gene>
    <name evidence="9" type="primary">msrB</name>
    <name evidence="11" type="synonym">msrB_1</name>
    <name evidence="11" type="ORF">HCU01_23740</name>
    <name evidence="12" type="ORF">SAMN05660971_00048</name>
</gene>
<dbReference type="FunFam" id="2.170.150.20:FF:000001">
    <property type="entry name" value="Peptide methionine sulfoxide reductase MsrB"/>
    <property type="match status" value="1"/>
</dbReference>
<comment type="similarity">
    <text evidence="1 9">Belongs to the MsrB Met sulfoxide reductase family.</text>
</comment>
<comment type="cofactor">
    <cofactor evidence="9">
        <name>Zn(2+)</name>
        <dbReference type="ChEBI" id="CHEBI:29105"/>
    </cofactor>
    <text evidence="9">Binds 1 zinc ion per subunit. The zinc ion is important for the structural integrity of the protein.</text>
</comment>
<reference evidence="11 14" key="2">
    <citation type="submission" date="2019-07" db="EMBL/GenBank/DDBJ databases">
        <title>Whole genome shotgun sequence of Halomonas cupida NBRC 102219.</title>
        <authorList>
            <person name="Hosoyama A."/>
            <person name="Uohara A."/>
            <person name="Ohji S."/>
            <person name="Ichikawa N."/>
        </authorList>
    </citation>
    <scope>NUCLEOTIDE SEQUENCE [LARGE SCALE GENOMIC DNA]</scope>
    <source>
        <strain evidence="11 14">NBRC 102219</strain>
    </source>
</reference>
<name>A0A1M6ZC07_9GAMM</name>
<dbReference type="Proteomes" id="UP000321726">
    <property type="component" value="Unassembled WGS sequence"/>
</dbReference>
<dbReference type="HAMAP" id="MF_01400">
    <property type="entry name" value="MsrB"/>
    <property type="match status" value="1"/>
</dbReference>
<feature type="binding site" evidence="9">
    <location>
        <position position="48"/>
    </location>
    <ligand>
        <name>Zn(2+)</name>
        <dbReference type="ChEBI" id="CHEBI:29105"/>
    </ligand>
</feature>
<dbReference type="PANTHER" id="PTHR10173">
    <property type="entry name" value="METHIONINE SULFOXIDE REDUCTASE"/>
    <property type="match status" value="1"/>
</dbReference>
<dbReference type="EC" id="1.8.4.12" evidence="2 9"/>
<feature type="active site" description="Nucleophile" evidence="9">
    <location>
        <position position="120"/>
    </location>
</feature>
<comment type="catalytic activity">
    <reaction evidence="7 9">
        <text>L-methionyl-[protein] + [thioredoxin]-disulfide + H2O = L-methionyl-(R)-S-oxide-[protein] + [thioredoxin]-dithiol</text>
        <dbReference type="Rhea" id="RHEA:24164"/>
        <dbReference type="Rhea" id="RHEA-COMP:10698"/>
        <dbReference type="Rhea" id="RHEA-COMP:10700"/>
        <dbReference type="Rhea" id="RHEA-COMP:12313"/>
        <dbReference type="Rhea" id="RHEA-COMP:12314"/>
        <dbReference type="ChEBI" id="CHEBI:15377"/>
        <dbReference type="ChEBI" id="CHEBI:16044"/>
        <dbReference type="ChEBI" id="CHEBI:29950"/>
        <dbReference type="ChEBI" id="CHEBI:45764"/>
        <dbReference type="ChEBI" id="CHEBI:50058"/>
        <dbReference type="EC" id="1.8.4.12"/>
    </reaction>
</comment>
<evidence type="ECO:0000256" key="7">
    <source>
        <dbReference type="ARBA" id="ARBA00048488"/>
    </source>
</evidence>
<dbReference type="SUPFAM" id="SSF51316">
    <property type="entry name" value="Mss4-like"/>
    <property type="match status" value="1"/>
</dbReference>
<dbReference type="InterPro" id="IPR028427">
    <property type="entry name" value="Met_Sox_Rdtase_MsrB"/>
</dbReference>
<organism evidence="12 13">
    <name type="scientific">Halomonas cupida</name>
    <dbReference type="NCBI Taxonomy" id="44933"/>
    <lineage>
        <taxon>Bacteria</taxon>
        <taxon>Pseudomonadati</taxon>
        <taxon>Pseudomonadota</taxon>
        <taxon>Gammaproteobacteria</taxon>
        <taxon>Oceanospirillales</taxon>
        <taxon>Halomonadaceae</taxon>
        <taxon>Halomonas</taxon>
    </lineage>
</organism>
<evidence type="ECO:0000313" key="13">
    <source>
        <dbReference type="Proteomes" id="UP000184123"/>
    </source>
</evidence>
<dbReference type="RefSeq" id="WP_073433034.1">
    <property type="nucleotide sequence ID" value="NZ_BJXU01000091.1"/>
</dbReference>
<dbReference type="Pfam" id="PF01641">
    <property type="entry name" value="SelR"/>
    <property type="match status" value="1"/>
</dbReference>
<dbReference type="GO" id="GO:0033743">
    <property type="term" value="F:peptide-methionine (R)-S-oxide reductase activity"/>
    <property type="evidence" value="ECO:0007669"/>
    <property type="project" value="UniProtKB-UniRule"/>
</dbReference>
<dbReference type="STRING" id="44933.SAMN05660971_00048"/>
<accession>A0A1M6ZC07</accession>
<dbReference type="OrthoDB" id="9785497at2"/>
<evidence type="ECO:0000313" key="11">
    <source>
        <dbReference type="EMBL" id="GEN24425.1"/>
    </source>
</evidence>
<evidence type="ECO:0000256" key="9">
    <source>
        <dbReference type="HAMAP-Rule" id="MF_01400"/>
    </source>
</evidence>
<reference evidence="12 13" key="1">
    <citation type="submission" date="2016-11" db="EMBL/GenBank/DDBJ databases">
        <authorList>
            <person name="Jaros S."/>
            <person name="Januszkiewicz K."/>
            <person name="Wedrychowicz H."/>
        </authorList>
    </citation>
    <scope>NUCLEOTIDE SEQUENCE [LARGE SCALE GENOMIC DNA]</scope>
    <source>
        <strain evidence="12 13">DSM 4740</strain>
    </source>
</reference>
<evidence type="ECO:0000259" key="10">
    <source>
        <dbReference type="PROSITE" id="PS51790"/>
    </source>
</evidence>
<dbReference type="InterPro" id="IPR011057">
    <property type="entry name" value="Mss4-like_sf"/>
</dbReference>
<evidence type="ECO:0000256" key="3">
    <source>
        <dbReference type="ARBA" id="ARBA00021130"/>
    </source>
</evidence>
<dbReference type="InterPro" id="IPR002579">
    <property type="entry name" value="Met_Sox_Rdtase_MsrB_dom"/>
</dbReference>
<dbReference type="GO" id="GO:0030091">
    <property type="term" value="P:protein repair"/>
    <property type="evidence" value="ECO:0007669"/>
    <property type="project" value="InterPro"/>
</dbReference>
<dbReference type="GO" id="GO:0005737">
    <property type="term" value="C:cytoplasm"/>
    <property type="evidence" value="ECO:0007669"/>
    <property type="project" value="TreeGrafter"/>
</dbReference>
<evidence type="ECO:0000256" key="1">
    <source>
        <dbReference type="ARBA" id="ARBA00007174"/>
    </source>
</evidence>
<dbReference type="PROSITE" id="PS51790">
    <property type="entry name" value="MSRB"/>
    <property type="match status" value="1"/>
</dbReference>
<dbReference type="GO" id="GO:0006979">
    <property type="term" value="P:response to oxidative stress"/>
    <property type="evidence" value="ECO:0007669"/>
    <property type="project" value="InterPro"/>
</dbReference>
<feature type="binding site" evidence="9">
    <location>
        <position position="51"/>
    </location>
    <ligand>
        <name>Zn(2+)</name>
        <dbReference type="ChEBI" id="CHEBI:29105"/>
    </ligand>
</feature>
<feature type="binding site" evidence="9">
    <location>
        <position position="97"/>
    </location>
    <ligand>
        <name>Zn(2+)</name>
        <dbReference type="ChEBI" id="CHEBI:29105"/>
    </ligand>
</feature>
<keyword evidence="14" id="KW-1185">Reference proteome</keyword>
<sequence length="132" mass="15063">MRKKIEKPDAEWRDQLTPEQYRVTREKGTERPFSGDYQVTDVHGIYHCICCNAPLFENEHKFDAGCGWPSFDRPLSSESVEEHLDTSHGMRRVEVTCGRCNAHLGHVFPDGPPTTGNRFCINSVALNFHEGE</sequence>
<evidence type="ECO:0000256" key="6">
    <source>
        <dbReference type="ARBA" id="ARBA00023002"/>
    </source>
</evidence>
<evidence type="ECO:0000313" key="14">
    <source>
        <dbReference type="Proteomes" id="UP000321726"/>
    </source>
</evidence>
<protein>
    <recommendedName>
        <fullName evidence="3 9">Peptide methionine sulfoxide reductase MsrB</fullName>
        <ecNumber evidence="2 9">1.8.4.12</ecNumber>
    </recommendedName>
    <alternativeName>
        <fullName evidence="8 9">Peptide-methionine (R)-S-oxide reductase</fullName>
    </alternativeName>
</protein>
<keyword evidence="4 9" id="KW-0479">Metal-binding</keyword>
<keyword evidence="6 9" id="KW-0560">Oxidoreductase</keyword>
<dbReference type="PANTHER" id="PTHR10173:SF52">
    <property type="entry name" value="METHIONINE-R-SULFOXIDE REDUCTASE B1"/>
    <property type="match status" value="1"/>
</dbReference>
<evidence type="ECO:0000256" key="4">
    <source>
        <dbReference type="ARBA" id="ARBA00022723"/>
    </source>
</evidence>